<dbReference type="GO" id="GO:0000118">
    <property type="term" value="C:histone deacetylase complex"/>
    <property type="evidence" value="ECO:0007669"/>
    <property type="project" value="TreeGrafter"/>
</dbReference>
<protein>
    <recommendedName>
        <fullName evidence="4">JmjC domain-containing protein</fullName>
    </recommendedName>
</protein>
<organism evidence="5 6">
    <name type="scientific">Heliocybe sulcata</name>
    <dbReference type="NCBI Taxonomy" id="5364"/>
    <lineage>
        <taxon>Eukaryota</taxon>
        <taxon>Fungi</taxon>
        <taxon>Dikarya</taxon>
        <taxon>Basidiomycota</taxon>
        <taxon>Agaricomycotina</taxon>
        <taxon>Agaricomycetes</taxon>
        <taxon>Gloeophyllales</taxon>
        <taxon>Gloeophyllaceae</taxon>
        <taxon>Heliocybe</taxon>
    </lineage>
</organism>
<dbReference type="GO" id="GO:0032454">
    <property type="term" value="F:histone H3K9 demethylase activity"/>
    <property type="evidence" value="ECO:0007669"/>
    <property type="project" value="InterPro"/>
</dbReference>
<dbReference type="CDD" id="cd02208">
    <property type="entry name" value="cupin_RmlC-like"/>
    <property type="match status" value="1"/>
</dbReference>
<keyword evidence="6" id="KW-1185">Reference proteome</keyword>
<dbReference type="OrthoDB" id="1667110at2759"/>
<evidence type="ECO:0000256" key="1">
    <source>
        <dbReference type="ARBA" id="ARBA00004123"/>
    </source>
</evidence>
<evidence type="ECO:0000256" key="3">
    <source>
        <dbReference type="ARBA" id="ARBA00023242"/>
    </source>
</evidence>
<keyword evidence="3" id="KW-0539">Nucleus</keyword>
<dbReference type="AlphaFoldDB" id="A0A5C3MMA7"/>
<dbReference type="PANTHER" id="PTHR12549">
    <property type="entry name" value="JMJC DOMAIN-CONTAINING HISTONE DEMETHYLATION PROTEIN"/>
    <property type="match status" value="1"/>
</dbReference>
<dbReference type="Gene3D" id="2.60.120.650">
    <property type="entry name" value="Cupin"/>
    <property type="match status" value="1"/>
</dbReference>
<dbReference type="InterPro" id="IPR045109">
    <property type="entry name" value="LSDs-like"/>
</dbReference>
<reference evidence="5 6" key="1">
    <citation type="journal article" date="2019" name="Nat. Ecol. Evol.">
        <title>Megaphylogeny resolves global patterns of mushroom evolution.</title>
        <authorList>
            <person name="Varga T."/>
            <person name="Krizsan K."/>
            <person name="Foldi C."/>
            <person name="Dima B."/>
            <person name="Sanchez-Garcia M."/>
            <person name="Sanchez-Ramirez S."/>
            <person name="Szollosi G.J."/>
            <person name="Szarkandi J.G."/>
            <person name="Papp V."/>
            <person name="Albert L."/>
            <person name="Andreopoulos W."/>
            <person name="Angelini C."/>
            <person name="Antonin V."/>
            <person name="Barry K.W."/>
            <person name="Bougher N.L."/>
            <person name="Buchanan P."/>
            <person name="Buyck B."/>
            <person name="Bense V."/>
            <person name="Catcheside P."/>
            <person name="Chovatia M."/>
            <person name="Cooper J."/>
            <person name="Damon W."/>
            <person name="Desjardin D."/>
            <person name="Finy P."/>
            <person name="Geml J."/>
            <person name="Haridas S."/>
            <person name="Hughes K."/>
            <person name="Justo A."/>
            <person name="Karasinski D."/>
            <person name="Kautmanova I."/>
            <person name="Kiss B."/>
            <person name="Kocsube S."/>
            <person name="Kotiranta H."/>
            <person name="LaButti K.M."/>
            <person name="Lechner B.E."/>
            <person name="Liimatainen K."/>
            <person name="Lipzen A."/>
            <person name="Lukacs Z."/>
            <person name="Mihaltcheva S."/>
            <person name="Morgado L.N."/>
            <person name="Niskanen T."/>
            <person name="Noordeloos M.E."/>
            <person name="Ohm R.A."/>
            <person name="Ortiz-Santana B."/>
            <person name="Ovrebo C."/>
            <person name="Racz N."/>
            <person name="Riley R."/>
            <person name="Savchenko A."/>
            <person name="Shiryaev A."/>
            <person name="Soop K."/>
            <person name="Spirin V."/>
            <person name="Szebenyi C."/>
            <person name="Tomsovsky M."/>
            <person name="Tulloss R.E."/>
            <person name="Uehling J."/>
            <person name="Grigoriev I.V."/>
            <person name="Vagvolgyi C."/>
            <person name="Papp T."/>
            <person name="Martin F.M."/>
            <person name="Miettinen O."/>
            <person name="Hibbett D.S."/>
            <person name="Nagy L.G."/>
        </authorList>
    </citation>
    <scope>NUCLEOTIDE SEQUENCE [LARGE SCALE GENOMIC DNA]</scope>
    <source>
        <strain evidence="5 6">OMC1185</strain>
    </source>
</reference>
<dbReference type="PROSITE" id="PS51184">
    <property type="entry name" value="JMJC"/>
    <property type="match status" value="1"/>
</dbReference>
<dbReference type="GO" id="GO:0006357">
    <property type="term" value="P:regulation of transcription by RNA polymerase II"/>
    <property type="evidence" value="ECO:0007669"/>
    <property type="project" value="TreeGrafter"/>
</dbReference>
<accession>A0A5C3MMA7</accession>
<proteinExistence type="predicted"/>
<evidence type="ECO:0000313" key="5">
    <source>
        <dbReference type="EMBL" id="TFK46532.1"/>
    </source>
</evidence>
<evidence type="ECO:0000256" key="2">
    <source>
        <dbReference type="ARBA" id="ARBA00022723"/>
    </source>
</evidence>
<dbReference type="GO" id="GO:0000785">
    <property type="term" value="C:chromatin"/>
    <property type="evidence" value="ECO:0007669"/>
    <property type="project" value="TreeGrafter"/>
</dbReference>
<gene>
    <name evidence="5" type="ORF">OE88DRAFT_1638284</name>
</gene>
<name>A0A5C3MMA7_9AGAM</name>
<dbReference type="InterPro" id="IPR003347">
    <property type="entry name" value="JmjC_dom"/>
</dbReference>
<dbReference type="SMART" id="SM00558">
    <property type="entry name" value="JmjC"/>
    <property type="match status" value="1"/>
</dbReference>
<dbReference type="Proteomes" id="UP000305948">
    <property type="component" value="Unassembled WGS sequence"/>
</dbReference>
<dbReference type="Pfam" id="PF02373">
    <property type="entry name" value="JmjC"/>
    <property type="match status" value="1"/>
</dbReference>
<sequence>MRDVIEQWSSRYVWRSSVDQSLTPITIRQLSGVGDVSATFRPDVSRFHTRDLDNKKFLSLWSEGRPFIVEDVLGDMQGSWGPDYFADTYGSDIVSVVDCETNTSTSMTVRDFFWRFETCRNSKPLKLKDWPPNTDAKFPQLFKAFIDALPVPDYTRPDGVANLTAHFPPNGVIPDLGPKMYNAYGTGTYSQHGTTCLHLDVTSAVNLMLYAVAEEDGSPGSAVWHIFPRSACSSIRKLISESDMGEEMGDPIHNQKTYVLQEMLDRLWVEYDVVPWEIKQCPGEAVFIPAGCAHQVHNISNSIKVALDFLSVMDLPPTERVGQELRIQRIITDWGEDVLCFYDVLWYAWLLLSQQMKFRGNAVIDYACDPTGMSQPVGYIPRLTAVQR</sequence>
<dbReference type="GO" id="GO:0046872">
    <property type="term" value="F:metal ion binding"/>
    <property type="evidence" value="ECO:0007669"/>
    <property type="project" value="UniProtKB-KW"/>
</dbReference>
<comment type="subcellular location">
    <subcellularLocation>
        <location evidence="1">Nucleus</location>
    </subcellularLocation>
</comment>
<dbReference type="GO" id="GO:0003712">
    <property type="term" value="F:transcription coregulator activity"/>
    <property type="evidence" value="ECO:0007669"/>
    <property type="project" value="TreeGrafter"/>
</dbReference>
<dbReference type="EMBL" id="ML213529">
    <property type="protein sequence ID" value="TFK46532.1"/>
    <property type="molecule type" value="Genomic_DNA"/>
</dbReference>
<evidence type="ECO:0000259" key="4">
    <source>
        <dbReference type="PROSITE" id="PS51184"/>
    </source>
</evidence>
<dbReference type="PANTHER" id="PTHR12549:SF38">
    <property type="entry name" value="JMJC DOMAIN-CONTAINING HISTONE DEMETHYLASE 2, ISOFORM A"/>
    <property type="match status" value="1"/>
</dbReference>
<keyword evidence="2" id="KW-0479">Metal-binding</keyword>
<dbReference type="GO" id="GO:0031490">
    <property type="term" value="F:chromatin DNA binding"/>
    <property type="evidence" value="ECO:0007669"/>
    <property type="project" value="TreeGrafter"/>
</dbReference>
<evidence type="ECO:0000313" key="6">
    <source>
        <dbReference type="Proteomes" id="UP000305948"/>
    </source>
</evidence>
<feature type="domain" description="JmjC" evidence="4">
    <location>
        <begin position="156"/>
        <end position="326"/>
    </location>
</feature>
<dbReference type="STRING" id="5364.A0A5C3MMA7"/>
<dbReference type="SUPFAM" id="SSF51197">
    <property type="entry name" value="Clavaminate synthase-like"/>
    <property type="match status" value="1"/>
</dbReference>